<organism evidence="1 2">
    <name type="scientific">Trichonephila clavata</name>
    <name type="common">Joro spider</name>
    <name type="synonym">Nephila clavata</name>
    <dbReference type="NCBI Taxonomy" id="2740835"/>
    <lineage>
        <taxon>Eukaryota</taxon>
        <taxon>Metazoa</taxon>
        <taxon>Ecdysozoa</taxon>
        <taxon>Arthropoda</taxon>
        <taxon>Chelicerata</taxon>
        <taxon>Arachnida</taxon>
        <taxon>Araneae</taxon>
        <taxon>Araneomorphae</taxon>
        <taxon>Entelegynae</taxon>
        <taxon>Araneoidea</taxon>
        <taxon>Nephilidae</taxon>
        <taxon>Trichonephila</taxon>
    </lineage>
</organism>
<keyword evidence="2" id="KW-1185">Reference proteome</keyword>
<dbReference type="GO" id="GO:0071897">
    <property type="term" value="P:DNA biosynthetic process"/>
    <property type="evidence" value="ECO:0007669"/>
    <property type="project" value="UniProtKB-ARBA"/>
</dbReference>
<dbReference type="PANTHER" id="PTHR47331">
    <property type="entry name" value="PHD-TYPE DOMAIN-CONTAINING PROTEIN"/>
    <property type="match status" value="1"/>
</dbReference>
<dbReference type="Proteomes" id="UP000887116">
    <property type="component" value="Unassembled WGS sequence"/>
</dbReference>
<dbReference type="OrthoDB" id="6430004at2759"/>
<dbReference type="InterPro" id="IPR043502">
    <property type="entry name" value="DNA/RNA_pol_sf"/>
</dbReference>
<name>A0A8X6M3F6_TRICU</name>
<dbReference type="InterPro" id="IPR008042">
    <property type="entry name" value="Retrotrans_Pao"/>
</dbReference>
<gene>
    <name evidence="1" type="primary">AVEN_139879_1</name>
    <name evidence="1" type="ORF">TNCT_285941</name>
</gene>
<dbReference type="EMBL" id="BMAO01029575">
    <property type="protein sequence ID" value="GFR32711.1"/>
    <property type="molecule type" value="Genomic_DNA"/>
</dbReference>
<accession>A0A8X6M3F6</accession>
<proteinExistence type="predicted"/>
<dbReference type="PANTHER" id="PTHR47331:SF1">
    <property type="entry name" value="GAG-LIKE PROTEIN"/>
    <property type="match status" value="1"/>
</dbReference>
<evidence type="ECO:0000313" key="2">
    <source>
        <dbReference type="Proteomes" id="UP000887116"/>
    </source>
</evidence>
<reference evidence="1" key="1">
    <citation type="submission" date="2020-07" db="EMBL/GenBank/DDBJ databases">
        <title>Multicomponent nature underlies the extraordinary mechanical properties of spider dragline silk.</title>
        <authorList>
            <person name="Kono N."/>
            <person name="Nakamura H."/>
            <person name="Mori M."/>
            <person name="Yoshida Y."/>
            <person name="Ohtoshi R."/>
            <person name="Malay A.D."/>
            <person name="Moran D.A.P."/>
            <person name="Tomita M."/>
            <person name="Numata K."/>
            <person name="Arakawa K."/>
        </authorList>
    </citation>
    <scope>NUCLEOTIDE SEQUENCE</scope>
</reference>
<dbReference type="AlphaFoldDB" id="A0A8X6M3F6"/>
<sequence length="518" mass="59238">MPQELADPNFGVPGKIDLLIGAEAFFDIIKEGIIRTSNNGLVFRRSVFGYIATGNTSSYTQNQFCGFISEMQNIDNNKNFWEIETINEGQKPLSKEEEYCENHYQMTHTRNEAGRYIVQMPAKNIRKEFMQQYLDLGHMEKVEEHLDETSANNFCYYLPHHRVFRPDKTTTKLRIVFIGSASTTSGLSLNDLLLKGEVKEDIFEIMTRFRKHKYAFTTDQMIFRLILIDPAQRDLLRIKWKTEANDKPVIYRLKTVTYGTTSAPFLAIRTLKQLAMDEASRFPLASKVALQDVYMDNVVSGAQTLDTAHQLQCQLQNMLKTCGMKLHKWNSNSKELFNSSTDQEHSFSTNTETAIKTLGVSWKPAGDYFMFKVSISSIASYTKRDVLSVIARLYDPLGLVGPVISKAKIFLQKLWLRKLNWEECLPEAIAPEWLNFVSSLKALEELKIDRYLLTDYYEKLMLLGYADASESAYGAVVYMHCVKEDGGSDLKSIGLPQPDRDSSTVDDVCLEKEPTIYK</sequence>
<protein>
    <submittedName>
        <fullName evidence="1">Integrase catalytic domain-containing protein</fullName>
    </submittedName>
</protein>
<evidence type="ECO:0000313" key="1">
    <source>
        <dbReference type="EMBL" id="GFR32711.1"/>
    </source>
</evidence>
<dbReference type="Pfam" id="PF05380">
    <property type="entry name" value="Peptidase_A17"/>
    <property type="match status" value="1"/>
</dbReference>
<comment type="caution">
    <text evidence="1">The sequence shown here is derived from an EMBL/GenBank/DDBJ whole genome shotgun (WGS) entry which is preliminary data.</text>
</comment>
<dbReference type="SUPFAM" id="SSF56672">
    <property type="entry name" value="DNA/RNA polymerases"/>
    <property type="match status" value="1"/>
</dbReference>